<dbReference type="PANTHER" id="PTHR10900">
    <property type="entry name" value="PERIOSTIN-RELATED"/>
    <property type="match status" value="1"/>
</dbReference>
<comment type="caution">
    <text evidence="3">The sequence shown here is derived from an EMBL/GenBank/DDBJ whole genome shotgun (WGS) entry which is preliminary data.</text>
</comment>
<name>A0A9X2L968_9PROT</name>
<dbReference type="Proteomes" id="UP001142610">
    <property type="component" value="Unassembled WGS sequence"/>
</dbReference>
<feature type="domain" description="FAS1" evidence="2">
    <location>
        <begin position="49"/>
        <end position="187"/>
    </location>
</feature>
<dbReference type="InterPro" id="IPR050904">
    <property type="entry name" value="Adhesion/Biosynth-related"/>
</dbReference>
<dbReference type="InterPro" id="IPR000782">
    <property type="entry name" value="FAS1_domain"/>
</dbReference>
<dbReference type="InterPro" id="IPR036378">
    <property type="entry name" value="FAS1_dom_sf"/>
</dbReference>
<proteinExistence type="predicted"/>
<keyword evidence="1" id="KW-0732">Signal</keyword>
<dbReference type="SUPFAM" id="SSF82153">
    <property type="entry name" value="FAS1 domain"/>
    <property type="match status" value="1"/>
</dbReference>
<dbReference type="Gene3D" id="2.30.180.10">
    <property type="entry name" value="FAS1 domain"/>
    <property type="match status" value="1"/>
</dbReference>
<dbReference type="PROSITE" id="PS51257">
    <property type="entry name" value="PROKAR_LIPOPROTEIN"/>
    <property type="match status" value="1"/>
</dbReference>
<evidence type="ECO:0000313" key="3">
    <source>
        <dbReference type="EMBL" id="MCQ8185233.1"/>
    </source>
</evidence>
<dbReference type="RefSeq" id="WP_256619101.1">
    <property type="nucleotide sequence ID" value="NZ_JANIBC010000004.1"/>
</dbReference>
<evidence type="ECO:0000259" key="2">
    <source>
        <dbReference type="PROSITE" id="PS50213"/>
    </source>
</evidence>
<gene>
    <name evidence="3" type="ORF">NOG11_07490</name>
</gene>
<reference evidence="3" key="1">
    <citation type="submission" date="2022-07" db="EMBL/GenBank/DDBJ databases">
        <title>Parvularcula maris sp. nov., an algicidal bacterium isolated from seawater.</title>
        <authorList>
            <person name="Li F."/>
        </authorList>
    </citation>
    <scope>NUCLEOTIDE SEQUENCE</scope>
    <source>
        <strain evidence="3">BGMRC 0090</strain>
    </source>
</reference>
<protein>
    <submittedName>
        <fullName evidence="3">Fasciclin domain-containing protein</fullName>
    </submittedName>
</protein>
<feature type="chain" id="PRO_5040971373" evidence="1">
    <location>
        <begin position="18"/>
        <end position="191"/>
    </location>
</feature>
<dbReference type="PANTHER" id="PTHR10900:SF77">
    <property type="entry name" value="FI19380P1"/>
    <property type="match status" value="1"/>
</dbReference>
<dbReference type="EMBL" id="JANIBC010000004">
    <property type="protein sequence ID" value="MCQ8185233.1"/>
    <property type="molecule type" value="Genomic_DNA"/>
</dbReference>
<sequence>MPLIRPLGLGAALLLLAACGGEPEAPGDAATEASDEVTEDAAQTAADEEATLLSLIEEEPRFSVLREVLEAADLLSTFENQGPLTLFAPSNDAFAALPAGYSVEVLSAPENRELLKQILAYHVVSGRLPASDIVGKSGTADTLAGSGLSYDGTGTVPTIGTAPGEAVVTIPDLEASNGVIHVIDKVLLPPA</sequence>
<keyword evidence="4" id="KW-1185">Reference proteome</keyword>
<dbReference type="FunFam" id="2.30.180.10:FF:000014">
    <property type="entry name" value="Stabilin 1"/>
    <property type="match status" value="1"/>
</dbReference>
<dbReference type="PROSITE" id="PS50213">
    <property type="entry name" value="FAS1"/>
    <property type="match status" value="1"/>
</dbReference>
<organism evidence="3 4">
    <name type="scientific">Parvularcula maris</name>
    <dbReference type="NCBI Taxonomy" id="2965077"/>
    <lineage>
        <taxon>Bacteria</taxon>
        <taxon>Pseudomonadati</taxon>
        <taxon>Pseudomonadota</taxon>
        <taxon>Alphaproteobacteria</taxon>
        <taxon>Parvularculales</taxon>
        <taxon>Parvularculaceae</taxon>
        <taxon>Parvularcula</taxon>
    </lineage>
</organism>
<dbReference type="AlphaFoldDB" id="A0A9X2L968"/>
<evidence type="ECO:0000256" key="1">
    <source>
        <dbReference type="SAM" id="SignalP"/>
    </source>
</evidence>
<dbReference type="Pfam" id="PF02469">
    <property type="entry name" value="Fasciclin"/>
    <property type="match status" value="1"/>
</dbReference>
<dbReference type="SMART" id="SM00554">
    <property type="entry name" value="FAS1"/>
    <property type="match status" value="1"/>
</dbReference>
<feature type="signal peptide" evidence="1">
    <location>
        <begin position="1"/>
        <end position="17"/>
    </location>
</feature>
<evidence type="ECO:0000313" key="4">
    <source>
        <dbReference type="Proteomes" id="UP001142610"/>
    </source>
</evidence>
<accession>A0A9X2L968</accession>